<feature type="region of interest" description="Disordered" evidence="1">
    <location>
        <begin position="130"/>
        <end position="156"/>
    </location>
</feature>
<dbReference type="Proteomes" id="UP000596742">
    <property type="component" value="Unassembled WGS sequence"/>
</dbReference>
<gene>
    <name evidence="2" type="ORF">MGAL_10B034721</name>
</gene>
<accession>A0A8B6EQG7</accession>
<name>A0A8B6EQG7_MYTGA</name>
<proteinExistence type="predicted"/>
<dbReference type="AlphaFoldDB" id="A0A8B6EQG7"/>
<evidence type="ECO:0008006" key="4">
    <source>
        <dbReference type="Google" id="ProtNLM"/>
    </source>
</evidence>
<evidence type="ECO:0000313" key="3">
    <source>
        <dbReference type="Proteomes" id="UP000596742"/>
    </source>
</evidence>
<dbReference type="OrthoDB" id="10066679at2759"/>
<protein>
    <recommendedName>
        <fullName evidence="4">Integrase zinc-binding domain-containing protein</fullName>
    </recommendedName>
</protein>
<organism evidence="2 3">
    <name type="scientific">Mytilus galloprovincialis</name>
    <name type="common">Mediterranean mussel</name>
    <dbReference type="NCBI Taxonomy" id="29158"/>
    <lineage>
        <taxon>Eukaryota</taxon>
        <taxon>Metazoa</taxon>
        <taxon>Spiralia</taxon>
        <taxon>Lophotrochozoa</taxon>
        <taxon>Mollusca</taxon>
        <taxon>Bivalvia</taxon>
        <taxon>Autobranchia</taxon>
        <taxon>Pteriomorphia</taxon>
        <taxon>Mytilida</taxon>
        <taxon>Mytiloidea</taxon>
        <taxon>Mytilidae</taxon>
        <taxon>Mytilinae</taxon>
        <taxon>Mytilus</taxon>
    </lineage>
</organism>
<reference evidence="2" key="1">
    <citation type="submission" date="2018-11" db="EMBL/GenBank/DDBJ databases">
        <authorList>
            <person name="Alioto T."/>
            <person name="Alioto T."/>
        </authorList>
    </citation>
    <scope>NUCLEOTIDE SEQUENCE</scope>
</reference>
<evidence type="ECO:0000313" key="2">
    <source>
        <dbReference type="EMBL" id="VDI38063.1"/>
    </source>
</evidence>
<keyword evidence="3" id="KW-1185">Reference proteome</keyword>
<dbReference type="EMBL" id="UYJE01005533">
    <property type="protein sequence ID" value="VDI38063.1"/>
    <property type="molecule type" value="Genomic_DNA"/>
</dbReference>
<feature type="compositionally biased region" description="Basic residues" evidence="1">
    <location>
        <begin position="130"/>
        <end position="146"/>
    </location>
</feature>
<sequence>MKLAHESLMAGHMATRRTVIGIIRVFTGQELNPMLSGICQSCDIANALYQKDQHYLPTREVPQESVLFSPFELVYGWPVRGPMTILKELWTREITDPEVRSTYEYVINLRERLESTCELVKQNLEKASRKQSRIYNRKSRSRKMKVGQKGIGATTY</sequence>
<comment type="caution">
    <text evidence="2">The sequence shown here is derived from an EMBL/GenBank/DDBJ whole genome shotgun (WGS) entry which is preliminary data.</text>
</comment>
<evidence type="ECO:0000256" key="1">
    <source>
        <dbReference type="SAM" id="MobiDB-lite"/>
    </source>
</evidence>